<keyword evidence="1" id="KW-0472">Membrane</keyword>
<keyword evidence="1" id="KW-1133">Transmembrane helix</keyword>
<keyword evidence="3" id="KW-1185">Reference proteome</keyword>
<feature type="transmembrane region" description="Helical" evidence="1">
    <location>
        <begin position="147"/>
        <end position="174"/>
    </location>
</feature>
<feature type="transmembrane region" description="Helical" evidence="1">
    <location>
        <begin position="16"/>
        <end position="36"/>
    </location>
</feature>
<sequence>MPFFTNYDNKMNKFNMYVWIGLAINIALLVTLIYMLQTDELTVGFSHEPSGNALKFMKFLIVIAAISVPLQIISMLTMSYWPQTSMVLAFLGGLVFIPISLVFIFGMTFSATRWRFRKFEPSSPFATYDICLNFTNQKNISLSGMMLLLGIVLFAMGQSIGMFLIVLAIFRYIIGRRINGTPLLAIKNKTLTFRPTFFSDSYQIPLDAVTVGKEKKSHFYLLINHQGLIGKFVFYHKDIQQDQDTDIARLLTQIKQAGPEAQTTVSI</sequence>
<feature type="transmembrane region" description="Helical" evidence="1">
    <location>
        <begin position="56"/>
        <end position="81"/>
    </location>
</feature>
<evidence type="ECO:0000256" key="1">
    <source>
        <dbReference type="SAM" id="Phobius"/>
    </source>
</evidence>
<feature type="transmembrane region" description="Helical" evidence="1">
    <location>
        <begin position="87"/>
        <end position="109"/>
    </location>
</feature>
<reference evidence="2 3" key="1">
    <citation type="submission" date="2015-07" db="EMBL/GenBank/DDBJ databases">
        <title>ATOL: Assembling a taxonomically balanced genome-scale reconstruction of the evolutionary history of the Enterobacteriaceae.</title>
        <authorList>
            <person name="Plunkett G.III."/>
            <person name="Neeno-Eckwall E.C."/>
            <person name="Glasner J.D."/>
            <person name="Perna N.T."/>
        </authorList>
    </citation>
    <scope>NUCLEOTIDE SEQUENCE [LARGE SCALE GENOMIC DNA]</scope>
    <source>
        <strain evidence="2 3">ATCC 35017</strain>
    </source>
</reference>
<name>A0A0N1KI58_9GAMM</name>
<accession>A0A0N1KI58</accession>
<organism evidence="2 3">
    <name type="scientific">Moellerella wisconsensis ATCC 35017</name>
    <dbReference type="NCBI Taxonomy" id="1354267"/>
    <lineage>
        <taxon>Bacteria</taxon>
        <taxon>Pseudomonadati</taxon>
        <taxon>Pseudomonadota</taxon>
        <taxon>Gammaproteobacteria</taxon>
        <taxon>Enterobacterales</taxon>
        <taxon>Morganellaceae</taxon>
        <taxon>Moellerella</taxon>
    </lineage>
</organism>
<dbReference type="EMBL" id="LGAA01000026">
    <property type="protein sequence ID" value="KPD02118.1"/>
    <property type="molecule type" value="Genomic_DNA"/>
</dbReference>
<dbReference type="AlphaFoldDB" id="A0A0N1KI58"/>
<evidence type="ECO:0000313" key="3">
    <source>
        <dbReference type="Proteomes" id="UP000053226"/>
    </source>
</evidence>
<comment type="caution">
    <text evidence="2">The sequence shown here is derived from an EMBL/GenBank/DDBJ whole genome shotgun (WGS) entry which is preliminary data.</text>
</comment>
<protein>
    <submittedName>
        <fullName evidence="2">Putative membrane protein</fullName>
    </submittedName>
</protein>
<proteinExistence type="predicted"/>
<keyword evidence="1" id="KW-0812">Transmembrane</keyword>
<evidence type="ECO:0000313" key="2">
    <source>
        <dbReference type="EMBL" id="KPD02118.1"/>
    </source>
</evidence>
<gene>
    <name evidence="2" type="ORF">M992_2662</name>
</gene>
<dbReference type="Proteomes" id="UP000053226">
    <property type="component" value="Unassembled WGS sequence"/>
</dbReference>